<dbReference type="Gene3D" id="1.10.510.10">
    <property type="entry name" value="Transferase(Phosphotransferase) domain 1"/>
    <property type="match status" value="1"/>
</dbReference>
<comment type="subcellular location">
    <subcellularLocation>
        <location evidence="1">Membrane</location>
        <topology evidence="1">Single-pass type I membrane protein</topology>
    </subcellularLocation>
</comment>
<evidence type="ECO:0000313" key="19">
    <source>
        <dbReference type="Proteomes" id="UP000030764"/>
    </source>
</evidence>
<name>A0A085MM43_9BILA</name>
<dbReference type="PROSITE" id="PS00107">
    <property type="entry name" value="PROTEIN_KINASE_ATP"/>
    <property type="match status" value="1"/>
</dbReference>
<comment type="catalytic activity">
    <reaction evidence="14">
        <text>L-tyrosyl-[protein] + ATP = O-phospho-L-tyrosyl-[protein] + ADP + H(+)</text>
        <dbReference type="Rhea" id="RHEA:10596"/>
        <dbReference type="Rhea" id="RHEA-COMP:10136"/>
        <dbReference type="Rhea" id="RHEA-COMP:20101"/>
        <dbReference type="ChEBI" id="CHEBI:15378"/>
        <dbReference type="ChEBI" id="CHEBI:30616"/>
        <dbReference type="ChEBI" id="CHEBI:46858"/>
        <dbReference type="ChEBI" id="CHEBI:61978"/>
        <dbReference type="ChEBI" id="CHEBI:456216"/>
        <dbReference type="EC" id="2.7.10.1"/>
    </reaction>
</comment>
<evidence type="ECO:0000256" key="15">
    <source>
        <dbReference type="PROSITE-ProRule" id="PRU10141"/>
    </source>
</evidence>
<feature type="transmembrane region" description="Helical" evidence="16">
    <location>
        <begin position="884"/>
        <end position="907"/>
    </location>
</feature>
<dbReference type="Gene3D" id="3.80.20.20">
    <property type="entry name" value="Receptor L-domain"/>
    <property type="match status" value="2"/>
</dbReference>
<accession>A0A085MM43</accession>
<dbReference type="PANTHER" id="PTHR24416">
    <property type="entry name" value="TYROSINE-PROTEIN KINASE RECEPTOR"/>
    <property type="match status" value="1"/>
</dbReference>
<dbReference type="InterPro" id="IPR017441">
    <property type="entry name" value="Protein_kinase_ATP_BS"/>
</dbReference>
<keyword evidence="19" id="KW-1185">Reference proteome</keyword>
<feature type="domain" description="Protein kinase" evidence="17">
    <location>
        <begin position="945"/>
        <end position="1201"/>
    </location>
</feature>
<keyword evidence="9 16" id="KW-1133">Transmembrane helix</keyword>
<dbReference type="PRINTS" id="PR00109">
    <property type="entry name" value="TYRKINASE"/>
</dbReference>
<dbReference type="GO" id="GO:0043235">
    <property type="term" value="C:receptor complex"/>
    <property type="evidence" value="ECO:0007669"/>
    <property type="project" value="TreeGrafter"/>
</dbReference>
<dbReference type="InterPro" id="IPR006212">
    <property type="entry name" value="Furin_repeat"/>
</dbReference>
<dbReference type="Pfam" id="PF14843">
    <property type="entry name" value="GF_recep_IV"/>
    <property type="match status" value="1"/>
</dbReference>
<dbReference type="GO" id="GO:0009925">
    <property type="term" value="C:basal plasma membrane"/>
    <property type="evidence" value="ECO:0007669"/>
    <property type="project" value="TreeGrafter"/>
</dbReference>
<feature type="non-terminal residue" evidence="18">
    <location>
        <position position="1"/>
    </location>
</feature>
<dbReference type="GO" id="GO:0008284">
    <property type="term" value="P:positive regulation of cell population proliferation"/>
    <property type="evidence" value="ECO:0007669"/>
    <property type="project" value="TreeGrafter"/>
</dbReference>
<dbReference type="Pfam" id="PF00757">
    <property type="entry name" value="Furin-like"/>
    <property type="match status" value="1"/>
</dbReference>
<evidence type="ECO:0000313" key="18">
    <source>
        <dbReference type="EMBL" id="KFD58289.1"/>
    </source>
</evidence>
<dbReference type="Gene3D" id="3.30.200.20">
    <property type="entry name" value="Phosphorylase Kinase, domain 1"/>
    <property type="match status" value="1"/>
</dbReference>
<evidence type="ECO:0000256" key="10">
    <source>
        <dbReference type="ARBA" id="ARBA00023136"/>
    </source>
</evidence>
<dbReference type="CDD" id="cd05057">
    <property type="entry name" value="PTKc_EGFR_like"/>
    <property type="match status" value="1"/>
</dbReference>
<dbReference type="SUPFAM" id="SSF52058">
    <property type="entry name" value="L domain-like"/>
    <property type="match status" value="2"/>
</dbReference>
<dbReference type="InterPro" id="IPR001245">
    <property type="entry name" value="Ser-Thr/Tyr_kinase_cat_dom"/>
</dbReference>
<dbReference type="FunFam" id="1.10.510.10:FF:000027">
    <property type="entry name" value="Receptor protein-tyrosine kinase"/>
    <property type="match status" value="1"/>
</dbReference>
<dbReference type="GO" id="GO:0038127">
    <property type="term" value="P:ERBB signaling pathway"/>
    <property type="evidence" value="ECO:0007669"/>
    <property type="project" value="UniProtKB-ARBA"/>
</dbReference>
<dbReference type="PROSITE" id="PS50011">
    <property type="entry name" value="PROTEIN_KINASE_DOM"/>
    <property type="match status" value="1"/>
</dbReference>
<dbReference type="Pfam" id="PF07714">
    <property type="entry name" value="PK_Tyr_Ser-Thr"/>
    <property type="match status" value="1"/>
</dbReference>
<evidence type="ECO:0000256" key="14">
    <source>
        <dbReference type="ARBA" id="ARBA00051243"/>
    </source>
</evidence>
<dbReference type="GO" id="GO:0043066">
    <property type="term" value="P:negative regulation of apoptotic process"/>
    <property type="evidence" value="ECO:0007669"/>
    <property type="project" value="TreeGrafter"/>
</dbReference>
<dbReference type="EMBL" id="KL363185">
    <property type="protein sequence ID" value="KFD58289.1"/>
    <property type="molecule type" value="Genomic_DNA"/>
</dbReference>
<dbReference type="Pfam" id="PF01030">
    <property type="entry name" value="Recep_L_domain"/>
    <property type="match status" value="2"/>
</dbReference>
<gene>
    <name evidence="18" type="ORF">M513_01052</name>
</gene>
<evidence type="ECO:0000256" key="12">
    <source>
        <dbReference type="ARBA" id="ARBA00023170"/>
    </source>
</evidence>
<evidence type="ECO:0000256" key="13">
    <source>
        <dbReference type="ARBA" id="ARBA00023180"/>
    </source>
</evidence>
<dbReference type="SMART" id="SM00261">
    <property type="entry name" value="FU"/>
    <property type="match status" value="7"/>
</dbReference>
<dbReference type="Proteomes" id="UP000030764">
    <property type="component" value="Unassembled WGS sequence"/>
</dbReference>
<sequence length="1406" mass="158264">VVGFLGTVTLNRCIRGDRPRAERVCASSLLDINTRRRGSGCVIVLKKLIYALVLHVLPSSTVRLVYVLQFRPVCSGTENGLNKLEVQEKKIDRLRLMYANCTIVHGNLEITYLNSADLDNTSLPTFNFFNGIEEVTGYVLIAHNSIHNFSLPRLRIIWGDKKFRPASGQNIGQFSLLVLNNAFEHLSLPELRVVHDGSIGVQLNRRMCHWKTLDYRQLLGDDYNNRLQLKDSHQDCNSPSDWSCDFSCTRCWGPEANECQEDLWLLQMGSQPEGMLPPITNTYTFQDVYRDNCAPQCSSGMCFGEYNPQYCCHAECAAGCHGPSDRDCYGCRAMRDDGRCVDKCPTPELYDPVTTQYIKNPNGKYAFNRECVTVCPSHMVIYKDGCVSRCPEGYFAEVGSNVCEPCQGVCPKTCIIEHHVSSFNIKDFIGCTKVDGFIEIRKDTFEYGALFLANDSFVRYDPMSEDQLEALSSVQQVTHYVLIQSERLKSLSFLRNLEKIEGRKLFESSYALYITHSFSMQYLGTVSLRSILNGDVYIASNYDLCYIHNIPWSKRIISVGHSSRVRSNRKADICELEGKVCDPSCDHSQGCWGPGPEMCFDCMHWRLGNSCVDECNADGLYRAAPKQCAYCHVECMKCTGAGPRNCTECKHVSLDGECVLSCPKYTHYENILTRKCEKCHQNCYGYGCTGPGNFVGPGGCKRCKYGVLDEESQTITRCLQELSAEKPCSHDADLENYYWTVPLSRKIQMSVALAVCIKCHPVCRRCYGFGTDYAHYGCECLKYSLRESSNSTTCVLECPRNTFTATPLQDDAAGECIPCDPQCNSCTGPESTDCLECLHYKDFIAESDKFNCTSSCPEQRPFVSQDRLCTDVDIMMEKHKKSQVIIGVVVAALVSLCILFFICLLFIRPKASLLAHFKEPNPKLEIVAAVTPNLARLLLIRDFELNRGGVLGYGAFGTVYKGIWTPEKEKVKIPVAIKVLHEANASAQQETLEEARIMASMSHPHLVQLIGVCVGQQMMLVTPLMPLGNLLDYVQNNRSKIGSAALICWCTQIADGMSYLEEHRLVHRDLAARNVLVQKPYHIRITDFGLAKLLEYGENEVKIFEGKMPIKWLALECIKYRRYTHKSDIWAFGITLWELFTFGDKPYKDVPLHQIPQLLENGERLSQPKTATLDMYMIMIRCWMVDADARPTFKELKDIFVKMAKDPGRYLVVEGDALLRLPNYTPQDQRDMIRQLIDDPEVVDPDEYFSAAPSSSPPVSPTTLRKPLIEDREARASCCNQRHTSAVSQRYASDPLKNMPGLNTSKFSDSPTLTTDVENYLIPDSQQASQGLSPCDDGVFMVYGGPGELPCCTGGHAYYNEFSKPNTGICLENLEYMQGSLSEQDYHNCVPKNLQMSDIVQNETVV</sequence>
<evidence type="ECO:0000256" key="3">
    <source>
        <dbReference type="ARBA" id="ARBA00022553"/>
    </source>
</evidence>
<keyword evidence="3" id="KW-0597">Phosphoprotein</keyword>
<reference evidence="18 19" key="1">
    <citation type="journal article" date="2014" name="Nat. Genet.">
        <title>Genome and transcriptome of the porcine whipworm Trichuris suis.</title>
        <authorList>
            <person name="Jex A.R."/>
            <person name="Nejsum P."/>
            <person name="Schwarz E.M."/>
            <person name="Hu L."/>
            <person name="Young N.D."/>
            <person name="Hall R.S."/>
            <person name="Korhonen P.K."/>
            <person name="Liao S."/>
            <person name="Thamsborg S."/>
            <person name="Xia J."/>
            <person name="Xu P."/>
            <person name="Wang S."/>
            <person name="Scheerlinck J.P."/>
            <person name="Hofmann A."/>
            <person name="Sternberg P.W."/>
            <person name="Wang J."/>
            <person name="Gasser R.B."/>
        </authorList>
    </citation>
    <scope>NUCLEOTIDE SEQUENCE [LARGE SCALE GENOMIC DNA]</scope>
    <source>
        <strain evidence="18">DCEP-RM93M</strain>
    </source>
</reference>
<evidence type="ECO:0000259" key="17">
    <source>
        <dbReference type="PROSITE" id="PS50011"/>
    </source>
</evidence>
<feature type="binding site" evidence="15">
    <location>
        <position position="978"/>
    </location>
    <ligand>
        <name>ATP</name>
        <dbReference type="ChEBI" id="CHEBI:30616"/>
    </ligand>
</feature>
<keyword evidence="4" id="KW-0808">Transferase</keyword>
<evidence type="ECO:0000256" key="16">
    <source>
        <dbReference type="SAM" id="Phobius"/>
    </source>
</evidence>
<dbReference type="GO" id="GO:0022008">
    <property type="term" value="P:neurogenesis"/>
    <property type="evidence" value="ECO:0007669"/>
    <property type="project" value="TreeGrafter"/>
</dbReference>
<keyword evidence="7" id="KW-0418">Kinase</keyword>
<dbReference type="InterPro" id="IPR000719">
    <property type="entry name" value="Prot_kinase_dom"/>
</dbReference>
<evidence type="ECO:0000256" key="5">
    <source>
        <dbReference type="ARBA" id="ARBA00022692"/>
    </source>
</evidence>
<keyword evidence="12" id="KW-0675">Receptor</keyword>
<organism evidence="18 19">
    <name type="scientific">Trichuris suis</name>
    <name type="common">pig whipworm</name>
    <dbReference type="NCBI Taxonomy" id="68888"/>
    <lineage>
        <taxon>Eukaryota</taxon>
        <taxon>Metazoa</taxon>
        <taxon>Ecdysozoa</taxon>
        <taxon>Nematoda</taxon>
        <taxon>Enoplea</taxon>
        <taxon>Dorylaimia</taxon>
        <taxon>Trichinellida</taxon>
        <taxon>Trichuridae</taxon>
        <taxon>Trichuris</taxon>
    </lineage>
</organism>
<keyword evidence="13" id="KW-0325">Glycoprotein</keyword>
<proteinExistence type="predicted"/>
<dbReference type="SUPFAM" id="SSF56112">
    <property type="entry name" value="Protein kinase-like (PK-like)"/>
    <property type="match status" value="1"/>
</dbReference>
<dbReference type="GO" id="GO:0004714">
    <property type="term" value="F:transmembrane receptor protein tyrosine kinase activity"/>
    <property type="evidence" value="ECO:0007669"/>
    <property type="project" value="UniProtKB-EC"/>
</dbReference>
<evidence type="ECO:0000256" key="7">
    <source>
        <dbReference type="ARBA" id="ARBA00022777"/>
    </source>
</evidence>
<dbReference type="Gene3D" id="2.10.220.10">
    <property type="entry name" value="Hormone Receptor, Insulin-like Growth Factor Receptor 1, Chain A, domain 2"/>
    <property type="match status" value="4"/>
</dbReference>
<dbReference type="PROSITE" id="PS00109">
    <property type="entry name" value="PROTEIN_KINASE_TYR"/>
    <property type="match status" value="1"/>
</dbReference>
<dbReference type="InterPro" id="IPR009030">
    <property type="entry name" value="Growth_fac_rcpt_cys_sf"/>
</dbReference>
<protein>
    <recommendedName>
        <fullName evidence="2">receptor protein-tyrosine kinase</fullName>
        <ecNumber evidence="2">2.7.10.1</ecNumber>
    </recommendedName>
</protein>
<dbReference type="InterPro" id="IPR006211">
    <property type="entry name" value="Furin-like_Cys-rich_dom"/>
</dbReference>
<evidence type="ECO:0000256" key="6">
    <source>
        <dbReference type="ARBA" id="ARBA00022741"/>
    </source>
</evidence>
<dbReference type="InterPro" id="IPR008266">
    <property type="entry name" value="Tyr_kinase_AS"/>
</dbReference>
<dbReference type="InterPro" id="IPR000494">
    <property type="entry name" value="Rcpt_L-dom"/>
</dbReference>
<keyword evidence="10 16" id="KW-0472">Membrane</keyword>
<keyword evidence="6 15" id="KW-0547">Nucleotide-binding</keyword>
<evidence type="ECO:0000256" key="9">
    <source>
        <dbReference type="ARBA" id="ARBA00022989"/>
    </source>
</evidence>
<keyword evidence="5 16" id="KW-0812">Transmembrane</keyword>
<dbReference type="CDD" id="cd00064">
    <property type="entry name" value="FU"/>
    <property type="match status" value="4"/>
</dbReference>
<dbReference type="InterPro" id="IPR020635">
    <property type="entry name" value="Tyr_kinase_cat_dom"/>
</dbReference>
<dbReference type="GO" id="GO:0005524">
    <property type="term" value="F:ATP binding"/>
    <property type="evidence" value="ECO:0007669"/>
    <property type="project" value="UniProtKB-UniRule"/>
</dbReference>
<evidence type="ECO:0000256" key="1">
    <source>
        <dbReference type="ARBA" id="ARBA00004479"/>
    </source>
</evidence>
<dbReference type="SUPFAM" id="SSF57184">
    <property type="entry name" value="Growth factor receptor domain"/>
    <property type="match status" value="3"/>
</dbReference>
<evidence type="ECO:0000256" key="4">
    <source>
        <dbReference type="ARBA" id="ARBA00022679"/>
    </source>
</evidence>
<dbReference type="PANTHER" id="PTHR24416:SF566">
    <property type="entry name" value="EPIDERMAL GROWTH FACTOR RECEPTOR"/>
    <property type="match status" value="1"/>
</dbReference>
<dbReference type="EC" id="2.7.10.1" evidence="2"/>
<keyword evidence="11" id="KW-0829">Tyrosine-protein kinase</keyword>
<evidence type="ECO:0000256" key="11">
    <source>
        <dbReference type="ARBA" id="ARBA00023137"/>
    </source>
</evidence>
<evidence type="ECO:0000256" key="2">
    <source>
        <dbReference type="ARBA" id="ARBA00011902"/>
    </source>
</evidence>
<dbReference type="InterPro" id="IPR050122">
    <property type="entry name" value="RTK"/>
</dbReference>
<dbReference type="InterPro" id="IPR011009">
    <property type="entry name" value="Kinase-like_dom_sf"/>
</dbReference>
<dbReference type="InterPro" id="IPR036941">
    <property type="entry name" value="Rcpt_L-dom_sf"/>
</dbReference>
<dbReference type="SMART" id="SM00219">
    <property type="entry name" value="TyrKc"/>
    <property type="match status" value="1"/>
</dbReference>
<keyword evidence="8 15" id="KW-0067">ATP-binding</keyword>
<evidence type="ECO:0000256" key="8">
    <source>
        <dbReference type="ARBA" id="ARBA00022840"/>
    </source>
</evidence>
<dbReference type="InterPro" id="IPR032778">
    <property type="entry name" value="GF_recep_IV"/>
</dbReference>